<protein>
    <recommendedName>
        <fullName evidence="2">BZIP domain-containing protein</fullName>
    </recommendedName>
</protein>
<evidence type="ECO:0000256" key="1">
    <source>
        <dbReference type="SAM" id="MobiDB-lite"/>
    </source>
</evidence>
<comment type="caution">
    <text evidence="3">The sequence shown here is derived from an EMBL/GenBank/DDBJ whole genome shotgun (WGS) entry which is preliminary data.</text>
</comment>
<reference evidence="3" key="1">
    <citation type="submission" date="2023-02" db="EMBL/GenBank/DDBJ databases">
        <title>Identification and recombinant expression of a fungal hydrolase from Papiliotrema laurentii that hydrolyzes apple cutin and clears colloidal polyester polyurethane.</title>
        <authorList>
            <consortium name="DOE Joint Genome Institute"/>
            <person name="Roman V.A."/>
            <person name="Bojanowski C."/>
            <person name="Crable B.R."/>
            <person name="Wagner D.N."/>
            <person name="Hung C.S."/>
            <person name="Nadeau L.J."/>
            <person name="Schratz L."/>
            <person name="Haridas S."/>
            <person name="Pangilinan J."/>
            <person name="Lipzen A."/>
            <person name="Na H."/>
            <person name="Yan M."/>
            <person name="Ng V."/>
            <person name="Grigoriev I.V."/>
            <person name="Spatafora J.W."/>
            <person name="Barlow D."/>
            <person name="Biffinger J."/>
            <person name="Kelley-Loughnane N."/>
            <person name="Varaljay V.A."/>
            <person name="Crookes-Goodson W.J."/>
        </authorList>
    </citation>
    <scope>NUCLEOTIDE SEQUENCE</scope>
    <source>
        <strain evidence="3">5307AH</strain>
    </source>
</reference>
<feature type="region of interest" description="Disordered" evidence="1">
    <location>
        <begin position="1"/>
        <end position="81"/>
    </location>
</feature>
<feature type="compositionally biased region" description="Low complexity" evidence="1">
    <location>
        <begin position="60"/>
        <end position="71"/>
    </location>
</feature>
<feature type="compositionally biased region" description="Basic and acidic residues" evidence="1">
    <location>
        <begin position="285"/>
        <end position="297"/>
    </location>
</feature>
<evidence type="ECO:0000259" key="2">
    <source>
        <dbReference type="PROSITE" id="PS00036"/>
    </source>
</evidence>
<feature type="region of interest" description="Disordered" evidence="1">
    <location>
        <begin position="226"/>
        <end position="319"/>
    </location>
</feature>
<dbReference type="AlphaFoldDB" id="A0AAD9D140"/>
<keyword evidence="4" id="KW-1185">Reference proteome</keyword>
<dbReference type="GO" id="GO:0003700">
    <property type="term" value="F:DNA-binding transcription factor activity"/>
    <property type="evidence" value="ECO:0007669"/>
    <property type="project" value="InterPro"/>
</dbReference>
<evidence type="ECO:0000313" key="3">
    <source>
        <dbReference type="EMBL" id="KAK1924459.1"/>
    </source>
</evidence>
<dbReference type="Proteomes" id="UP001182556">
    <property type="component" value="Unassembled WGS sequence"/>
</dbReference>
<accession>A0AAD9D140</accession>
<sequence>MSGAIDTDYAQHQREHHKRMLSQLQPISGRSSPTQNPAPTASLPSPFSPTDSDLTRDRASTSTSSSFDSTLPSPPPASAFMDIFGASQQAPFASASSYKDTSAIDPLDPNVPRVVNDMYSLQPNLAYGQLYDSQPIADQAIQPRHFYPGSQGPNQSYNVGLDLNSQTQQQYCSTYDPLLNPYGLSNSAVFGYAQHQAQPRSALDTQPASASYLMPFGKSAINPDFLQQPPAVLKPGDDLGRGSQMDEDDPADFPPSPIRSLSGSESPLPMVQEPFNSSIKSRLRRTSEGDHFNNDNKNKKHKRKMTWTPGMAYEGPNVSQAQKERELMELERLEQGGPTTRRERRRLQNRLAQRAFRARSKVQNAEVSASHSDCHRAC</sequence>
<feature type="domain" description="BZIP" evidence="2">
    <location>
        <begin position="344"/>
        <end position="359"/>
    </location>
</feature>
<dbReference type="EMBL" id="JAODAN010000005">
    <property type="protein sequence ID" value="KAK1924459.1"/>
    <property type="molecule type" value="Genomic_DNA"/>
</dbReference>
<dbReference type="PROSITE" id="PS00036">
    <property type="entry name" value="BZIP_BASIC"/>
    <property type="match status" value="1"/>
</dbReference>
<organism evidence="3 4">
    <name type="scientific">Papiliotrema laurentii</name>
    <name type="common">Cryptococcus laurentii</name>
    <dbReference type="NCBI Taxonomy" id="5418"/>
    <lineage>
        <taxon>Eukaryota</taxon>
        <taxon>Fungi</taxon>
        <taxon>Dikarya</taxon>
        <taxon>Basidiomycota</taxon>
        <taxon>Agaricomycotina</taxon>
        <taxon>Tremellomycetes</taxon>
        <taxon>Tremellales</taxon>
        <taxon>Rhynchogastremaceae</taxon>
        <taxon>Papiliotrema</taxon>
    </lineage>
</organism>
<proteinExistence type="predicted"/>
<feature type="compositionally biased region" description="Polar residues" evidence="1">
    <location>
        <begin position="22"/>
        <end position="49"/>
    </location>
</feature>
<evidence type="ECO:0000313" key="4">
    <source>
        <dbReference type="Proteomes" id="UP001182556"/>
    </source>
</evidence>
<dbReference type="InterPro" id="IPR004827">
    <property type="entry name" value="bZIP"/>
</dbReference>
<gene>
    <name evidence="3" type="ORF">DB88DRAFT_287914</name>
</gene>
<name>A0AAD9D140_PAPLA</name>